<dbReference type="AlphaFoldDB" id="A0A0A9HHV3"/>
<proteinExistence type="predicted"/>
<accession>A0A0A9HHV3</accession>
<dbReference type="EMBL" id="GBRH01163460">
    <property type="protein sequence ID" value="JAE34436.1"/>
    <property type="molecule type" value="Transcribed_RNA"/>
</dbReference>
<reference evidence="1" key="1">
    <citation type="submission" date="2014-09" db="EMBL/GenBank/DDBJ databases">
        <authorList>
            <person name="Magalhaes I.L.F."/>
            <person name="Oliveira U."/>
            <person name="Santos F.R."/>
            <person name="Vidigal T.H.D.A."/>
            <person name="Brescovit A.D."/>
            <person name="Santos A.J."/>
        </authorList>
    </citation>
    <scope>NUCLEOTIDE SEQUENCE</scope>
    <source>
        <tissue evidence="1">Shoot tissue taken approximately 20 cm above the soil surface</tissue>
    </source>
</reference>
<reference evidence="1" key="2">
    <citation type="journal article" date="2015" name="Data Brief">
        <title>Shoot transcriptome of the giant reed, Arundo donax.</title>
        <authorList>
            <person name="Barrero R.A."/>
            <person name="Guerrero F.D."/>
            <person name="Moolhuijzen P."/>
            <person name="Goolsby J.A."/>
            <person name="Tidwell J."/>
            <person name="Bellgard S.E."/>
            <person name="Bellgard M.I."/>
        </authorList>
    </citation>
    <scope>NUCLEOTIDE SEQUENCE</scope>
    <source>
        <tissue evidence="1">Shoot tissue taken approximately 20 cm above the soil surface</tissue>
    </source>
</reference>
<organism evidence="1">
    <name type="scientific">Arundo donax</name>
    <name type="common">Giant reed</name>
    <name type="synonym">Donax arundinaceus</name>
    <dbReference type="NCBI Taxonomy" id="35708"/>
    <lineage>
        <taxon>Eukaryota</taxon>
        <taxon>Viridiplantae</taxon>
        <taxon>Streptophyta</taxon>
        <taxon>Embryophyta</taxon>
        <taxon>Tracheophyta</taxon>
        <taxon>Spermatophyta</taxon>
        <taxon>Magnoliopsida</taxon>
        <taxon>Liliopsida</taxon>
        <taxon>Poales</taxon>
        <taxon>Poaceae</taxon>
        <taxon>PACMAD clade</taxon>
        <taxon>Arundinoideae</taxon>
        <taxon>Arundineae</taxon>
        <taxon>Arundo</taxon>
    </lineage>
</organism>
<protein>
    <submittedName>
        <fullName evidence="1">Uncharacterized protein</fullName>
    </submittedName>
</protein>
<name>A0A0A9HHV3_ARUDO</name>
<sequence>MPQQGDRGRAGATNAGRVVQLCSKHIREGRGRPAADLKPLAAALFLHPLRPPLLRLSCTAASLCFPAS</sequence>
<evidence type="ECO:0000313" key="1">
    <source>
        <dbReference type="EMBL" id="JAE34436.1"/>
    </source>
</evidence>